<dbReference type="InterPro" id="IPR020835">
    <property type="entry name" value="Catalase_sf"/>
</dbReference>
<proteinExistence type="inferred from homology"/>
<evidence type="ECO:0000256" key="10">
    <source>
        <dbReference type="ARBA" id="ARBA00022692"/>
    </source>
</evidence>
<feature type="region of interest" description="Disordered" evidence="18">
    <location>
        <begin position="738"/>
        <end position="758"/>
    </location>
</feature>
<dbReference type="CDD" id="cd03132">
    <property type="entry name" value="GATase1_catalase"/>
    <property type="match status" value="1"/>
</dbReference>
<keyword evidence="7" id="KW-0813">Transport</keyword>
<sequence length="1182" mass="129263">MHSSGIKALLAWGSLVRLSHAACPFADPAALAKRDDTKSPDILEHYKVDDGEGYMSSDVGGPISDQKSLKAGRRGSTLLEDFIFRQKIQHFDHERTLTWSCPKQIPERAVHARGAGAHGMFTSYGDWSNLTAANFLSAKGKQTPVFVRFSTVAGSRGSADTARDVHGFATRFYTDEGNFDIVGNNIPVFFIQDAIQFPDLVHSVKPAPDREIPQAATAHDSAWDFFSSQPSSLHTLFWAMAGNGIPRSFRHMDGFGVHTFRFVKDDGSSKLIKWHFKTRQGKASLVWEEAQVLAGKNADFHRQDLWDAIESGNGPEWELAVQVVDEDKALAFGFDLLDPTKIIPEELAPLVPLGVMKLDRNPTNYFAETEQVMFQPGHIVRGIDFTEDPLLQGRVFSYLDTQLNRNGGPNFEQLPINRPKSGVPIHNNNRDGFGQTFIHTNQFPYTPNTLNKGYPLQADQTHGRGFFTAPGRTVSGNLVRELSPTFDDHWSQTRLFLNSLTPIEQQFVINAIRFETSHITSEQVKRNVLAQLNRVSNDVAKRVAVALGLEAPAADPTFYHNNVTAGLSIFNATLPTIKTLRVGVLASISNQASLSQAAQLKEKLSADGLVVTVVGETLTEGVDQTYSAADATGFDGVVVAEGAEKLFTGKGSPLYPVGRPAQIVTDGYRWGKPVGALGNASVALGSAGVPVGGEAPGVVLAGDVGGFVGGFEDALKVFRTVANMDRLKSIFTPPKADPDEYSRLTDDESLTEEGSVYDQEEETPFSWLEYSIFALIGMAMLWAWNMFLAAAPYFQSRFASDPWILANSQSGILTVSTITNLIAMLILTNIQSSANYPFRINLALFLNACVFTCLTISTTYFLSASPGAYFAFLLLMVCITAWAAGLMQNGAFSFAASFGRTEYTQAIMAGQGVAGILPPLTQALSFLAFSPSEEPKPSDSDEQESSTSAFIYFLTAVLISAFTLVAFLPLVRRYNRLAERRLSIQQDLSQSVTSIEDAERQSRRYVSIPTLFRKLRWVSASVFMSFVVTMFFPVFTAKILSVRTDDPSSGRLFAPGAFIPLGFFFWNLGDLAGRVGTMLPFSLRHRPKWLFAISMARWAFLPLYLLCNIGGRGAAVKSDLFYLVVVQVPFGLTNGWLGSSAMMAAGEWVSEWEREAAGGFMGMCLVAGLSVGSLLSFSVAGL</sequence>
<evidence type="ECO:0000256" key="11">
    <source>
        <dbReference type="ARBA" id="ARBA00022723"/>
    </source>
</evidence>
<dbReference type="InterPro" id="IPR011614">
    <property type="entry name" value="Catalase_core"/>
</dbReference>
<reference evidence="22" key="1">
    <citation type="journal article" date="2023" name="Mol. Phylogenet. Evol.">
        <title>Genome-scale phylogeny and comparative genomics of the fungal order Sordariales.</title>
        <authorList>
            <person name="Hensen N."/>
            <person name="Bonometti L."/>
            <person name="Westerberg I."/>
            <person name="Brannstrom I.O."/>
            <person name="Guillou S."/>
            <person name="Cros-Aarteil S."/>
            <person name="Calhoun S."/>
            <person name="Haridas S."/>
            <person name="Kuo A."/>
            <person name="Mondo S."/>
            <person name="Pangilinan J."/>
            <person name="Riley R."/>
            <person name="LaButti K."/>
            <person name="Andreopoulos B."/>
            <person name="Lipzen A."/>
            <person name="Chen C."/>
            <person name="Yan M."/>
            <person name="Daum C."/>
            <person name="Ng V."/>
            <person name="Clum A."/>
            <person name="Steindorff A."/>
            <person name="Ohm R.A."/>
            <person name="Martin F."/>
            <person name="Silar P."/>
            <person name="Natvig D.O."/>
            <person name="Lalanne C."/>
            <person name="Gautier V."/>
            <person name="Ament-Velasquez S.L."/>
            <person name="Kruys A."/>
            <person name="Hutchinson M.I."/>
            <person name="Powell A.J."/>
            <person name="Barry K."/>
            <person name="Miller A.N."/>
            <person name="Grigoriev I.V."/>
            <person name="Debuchy R."/>
            <person name="Gladieux P."/>
            <person name="Hiltunen Thoren M."/>
            <person name="Johannesson H."/>
        </authorList>
    </citation>
    <scope>NUCLEOTIDE SEQUENCE</scope>
    <source>
        <strain evidence="22">PSN324</strain>
    </source>
</reference>
<dbReference type="Pfam" id="PF18011">
    <property type="entry name" value="Catalase_C"/>
    <property type="match status" value="1"/>
</dbReference>
<dbReference type="SUPFAM" id="SSF103473">
    <property type="entry name" value="MFS general substrate transporter"/>
    <property type="match status" value="1"/>
</dbReference>
<dbReference type="GO" id="GO:0020037">
    <property type="term" value="F:heme binding"/>
    <property type="evidence" value="ECO:0007669"/>
    <property type="project" value="InterPro"/>
</dbReference>
<evidence type="ECO:0000256" key="5">
    <source>
        <dbReference type="ARBA" id="ARBA00007965"/>
    </source>
</evidence>
<dbReference type="SUPFAM" id="SSF56634">
    <property type="entry name" value="Heme-dependent catalase-like"/>
    <property type="match status" value="1"/>
</dbReference>
<dbReference type="InterPro" id="IPR010582">
    <property type="entry name" value="Catalase_immune_responsive"/>
</dbReference>
<dbReference type="Pfam" id="PF01733">
    <property type="entry name" value="Nucleoside_tran"/>
    <property type="match status" value="1"/>
</dbReference>
<reference evidence="22" key="2">
    <citation type="submission" date="2023-06" db="EMBL/GenBank/DDBJ databases">
        <authorList>
            <consortium name="Lawrence Berkeley National Laboratory"/>
            <person name="Mondo S.J."/>
            <person name="Hensen N."/>
            <person name="Bonometti L."/>
            <person name="Westerberg I."/>
            <person name="Brannstrom I.O."/>
            <person name="Guillou S."/>
            <person name="Cros-Aarteil S."/>
            <person name="Calhoun S."/>
            <person name="Haridas S."/>
            <person name="Kuo A."/>
            <person name="Pangilinan J."/>
            <person name="Riley R."/>
            <person name="Labutti K."/>
            <person name="Andreopoulos B."/>
            <person name="Lipzen A."/>
            <person name="Chen C."/>
            <person name="Yanf M."/>
            <person name="Daum C."/>
            <person name="Ng V."/>
            <person name="Clum A."/>
            <person name="Steindorff A."/>
            <person name="Ohm R."/>
            <person name="Martin F."/>
            <person name="Silar P."/>
            <person name="Natvig D."/>
            <person name="Lalanne C."/>
            <person name="Gautier V."/>
            <person name="Ament-Velasquez S.L."/>
            <person name="Kruys A."/>
            <person name="Hutchinson M.I."/>
            <person name="Powell A.J."/>
            <person name="Barry K."/>
            <person name="Miller A.N."/>
            <person name="Grigoriev I.V."/>
            <person name="Debuchy R."/>
            <person name="Gladieux P."/>
            <person name="Thoren M.H."/>
            <person name="Johannesson H."/>
        </authorList>
    </citation>
    <scope>NUCLEOTIDE SEQUENCE</scope>
    <source>
        <strain evidence="22">PSN324</strain>
    </source>
</reference>
<gene>
    <name evidence="22" type="ORF">QBC42DRAFT_308129</name>
</gene>
<comment type="function">
    <text evidence="2">Occurs in almost all aerobically respiring organisms and serves to protect cells from the toxic effects of hydrogen peroxide.</text>
</comment>
<keyword evidence="14" id="KW-0408">Iron</keyword>
<evidence type="ECO:0000256" key="9">
    <source>
        <dbReference type="ARBA" id="ARBA00022617"/>
    </source>
</evidence>
<dbReference type="AlphaFoldDB" id="A0AAV9HEA6"/>
<evidence type="ECO:0000256" key="20">
    <source>
        <dbReference type="SAM" id="SignalP"/>
    </source>
</evidence>
<dbReference type="GO" id="GO:0046872">
    <property type="term" value="F:metal ion binding"/>
    <property type="evidence" value="ECO:0007669"/>
    <property type="project" value="UniProtKB-KW"/>
</dbReference>
<dbReference type="EMBL" id="MU865049">
    <property type="protein sequence ID" value="KAK4458995.1"/>
    <property type="molecule type" value="Genomic_DNA"/>
</dbReference>
<keyword evidence="10 19" id="KW-0812">Transmembrane</keyword>
<feature type="transmembrane region" description="Helical" evidence="19">
    <location>
        <begin position="1052"/>
        <end position="1069"/>
    </location>
</feature>
<dbReference type="PANTHER" id="PTHR42821">
    <property type="entry name" value="CATALASE"/>
    <property type="match status" value="1"/>
</dbReference>
<feature type="transmembrane region" description="Helical" evidence="19">
    <location>
        <begin position="1119"/>
        <end position="1137"/>
    </location>
</feature>
<dbReference type="InterPro" id="IPR043156">
    <property type="entry name" value="Catalase_clade2_helical"/>
</dbReference>
<keyword evidence="13" id="KW-0560">Oxidoreductase</keyword>
<dbReference type="Pfam" id="PF00199">
    <property type="entry name" value="Catalase"/>
    <property type="match status" value="1"/>
</dbReference>
<keyword evidence="11" id="KW-0479">Metal-binding</keyword>
<keyword evidence="9" id="KW-0349">Heme</keyword>
<feature type="transmembrane region" description="Helical" evidence="19">
    <location>
        <begin position="907"/>
        <end position="929"/>
    </location>
</feature>
<dbReference type="GO" id="GO:0006979">
    <property type="term" value="P:response to oxidative stress"/>
    <property type="evidence" value="ECO:0007669"/>
    <property type="project" value="InterPro"/>
</dbReference>
<feature type="transmembrane region" description="Helical" evidence="19">
    <location>
        <begin position="842"/>
        <end position="862"/>
    </location>
</feature>
<feature type="transmembrane region" description="Helical" evidence="19">
    <location>
        <begin position="767"/>
        <end position="790"/>
    </location>
</feature>
<comment type="subcellular location">
    <subcellularLocation>
        <location evidence="3">Membrane</location>
        <topology evidence="3">Multi-pass membrane protein</topology>
    </subcellularLocation>
</comment>
<evidence type="ECO:0000256" key="18">
    <source>
        <dbReference type="SAM" id="MobiDB-lite"/>
    </source>
</evidence>
<evidence type="ECO:0000256" key="15">
    <source>
        <dbReference type="ARBA" id="ARBA00023136"/>
    </source>
</evidence>
<protein>
    <recommendedName>
        <fullName evidence="6">catalase</fullName>
        <ecNumber evidence="6">1.11.1.6</ecNumber>
    </recommendedName>
</protein>
<feature type="transmembrane region" description="Helical" evidence="19">
    <location>
        <begin position="950"/>
        <end position="971"/>
    </location>
</feature>
<dbReference type="PROSITE" id="PS00437">
    <property type="entry name" value="CATALASE_1"/>
    <property type="match status" value="1"/>
</dbReference>
<feature type="transmembrane region" description="Helical" evidence="19">
    <location>
        <begin position="1017"/>
        <end position="1040"/>
    </location>
</feature>
<evidence type="ECO:0000256" key="7">
    <source>
        <dbReference type="ARBA" id="ARBA00022448"/>
    </source>
</evidence>
<name>A0AAV9HEA6_9PEZI</name>
<dbReference type="GO" id="GO:0005829">
    <property type="term" value="C:cytosol"/>
    <property type="evidence" value="ECO:0007669"/>
    <property type="project" value="TreeGrafter"/>
</dbReference>
<dbReference type="InterPro" id="IPR002259">
    <property type="entry name" value="Eqnu_transpt"/>
</dbReference>
<feature type="chain" id="PRO_5043564023" description="catalase" evidence="20">
    <location>
        <begin position="22"/>
        <end position="1182"/>
    </location>
</feature>
<dbReference type="InterPro" id="IPR041399">
    <property type="entry name" value="Catalase_large_C"/>
</dbReference>
<dbReference type="GO" id="GO:0016020">
    <property type="term" value="C:membrane"/>
    <property type="evidence" value="ECO:0007669"/>
    <property type="project" value="UniProtKB-SubCell"/>
</dbReference>
<dbReference type="SUPFAM" id="SSF52317">
    <property type="entry name" value="Class I glutamine amidotransferase-like"/>
    <property type="match status" value="1"/>
</dbReference>
<evidence type="ECO:0000256" key="19">
    <source>
        <dbReference type="SAM" id="Phobius"/>
    </source>
</evidence>
<feature type="transmembrane region" description="Helical" evidence="19">
    <location>
        <begin position="1157"/>
        <end position="1180"/>
    </location>
</feature>
<comment type="caution">
    <text evidence="22">The sequence shown here is derived from an EMBL/GenBank/DDBJ whole genome shotgun (WGS) entry which is preliminary data.</text>
</comment>
<keyword evidence="16" id="KW-0376">Hydrogen peroxide</keyword>
<dbReference type="FunFam" id="1.20.1370.20:FF:000001">
    <property type="entry name" value="Catalase HPII"/>
    <property type="match status" value="1"/>
</dbReference>
<evidence type="ECO:0000256" key="13">
    <source>
        <dbReference type="ARBA" id="ARBA00023002"/>
    </source>
</evidence>
<keyword evidence="23" id="KW-1185">Reference proteome</keyword>
<comment type="similarity">
    <text evidence="4">Belongs to the catalase family.</text>
</comment>
<organism evidence="22 23">
    <name type="scientific">Cladorrhinum samala</name>
    <dbReference type="NCBI Taxonomy" id="585594"/>
    <lineage>
        <taxon>Eukaryota</taxon>
        <taxon>Fungi</taxon>
        <taxon>Dikarya</taxon>
        <taxon>Ascomycota</taxon>
        <taxon>Pezizomycotina</taxon>
        <taxon>Sordariomycetes</taxon>
        <taxon>Sordariomycetidae</taxon>
        <taxon>Sordariales</taxon>
        <taxon>Podosporaceae</taxon>
        <taxon>Cladorrhinum</taxon>
    </lineage>
</organism>
<dbReference type="EC" id="1.11.1.6" evidence="6"/>
<evidence type="ECO:0000256" key="4">
    <source>
        <dbReference type="ARBA" id="ARBA00005329"/>
    </source>
</evidence>
<dbReference type="Pfam" id="PF06628">
    <property type="entry name" value="Catalase-rel"/>
    <property type="match status" value="1"/>
</dbReference>
<evidence type="ECO:0000256" key="2">
    <source>
        <dbReference type="ARBA" id="ARBA00003918"/>
    </source>
</evidence>
<evidence type="ECO:0000256" key="14">
    <source>
        <dbReference type="ARBA" id="ARBA00023004"/>
    </source>
</evidence>
<comment type="catalytic activity">
    <reaction evidence="17">
        <text>2 H2O2 = O2 + 2 H2O</text>
        <dbReference type="Rhea" id="RHEA:20309"/>
        <dbReference type="ChEBI" id="CHEBI:15377"/>
        <dbReference type="ChEBI" id="CHEBI:15379"/>
        <dbReference type="ChEBI" id="CHEBI:16240"/>
        <dbReference type="EC" id="1.11.1.6"/>
    </reaction>
</comment>
<evidence type="ECO:0000256" key="16">
    <source>
        <dbReference type="ARBA" id="ARBA00023324"/>
    </source>
</evidence>
<feature type="signal peptide" evidence="20">
    <location>
        <begin position="1"/>
        <end position="21"/>
    </location>
</feature>
<evidence type="ECO:0000259" key="21">
    <source>
        <dbReference type="SMART" id="SM01060"/>
    </source>
</evidence>
<dbReference type="Gene3D" id="1.20.1370.20">
    <property type="match status" value="1"/>
</dbReference>
<dbReference type="Proteomes" id="UP001321749">
    <property type="component" value="Unassembled WGS sequence"/>
</dbReference>
<comment type="cofactor">
    <cofactor evidence="1">
        <name>heme</name>
        <dbReference type="ChEBI" id="CHEBI:30413"/>
    </cofactor>
</comment>
<dbReference type="FunFam" id="2.40.180.10:FF:000003">
    <property type="entry name" value="Catalase"/>
    <property type="match status" value="1"/>
</dbReference>
<accession>A0AAV9HEA6</accession>
<feature type="domain" description="Catalase core" evidence="21">
    <location>
        <begin position="56"/>
        <end position="454"/>
    </location>
</feature>
<evidence type="ECO:0000313" key="22">
    <source>
        <dbReference type="EMBL" id="KAK4458995.1"/>
    </source>
</evidence>
<dbReference type="GO" id="GO:0042744">
    <property type="term" value="P:hydrogen peroxide catabolic process"/>
    <property type="evidence" value="ECO:0007669"/>
    <property type="project" value="UniProtKB-KW"/>
</dbReference>
<keyword evidence="15 19" id="KW-0472">Membrane</keyword>
<dbReference type="Gene3D" id="3.40.50.880">
    <property type="match status" value="1"/>
</dbReference>
<dbReference type="InterPro" id="IPR002226">
    <property type="entry name" value="Catalase_haem_BS"/>
</dbReference>
<keyword evidence="8" id="KW-0575">Peroxidase</keyword>
<dbReference type="SMART" id="SM01060">
    <property type="entry name" value="Catalase"/>
    <property type="match status" value="1"/>
</dbReference>
<dbReference type="PRINTS" id="PR00067">
    <property type="entry name" value="CATALASE"/>
</dbReference>
<keyword evidence="12 19" id="KW-1133">Transmembrane helix</keyword>
<dbReference type="GO" id="GO:0005337">
    <property type="term" value="F:nucleoside transmembrane transporter activity"/>
    <property type="evidence" value="ECO:0007669"/>
    <property type="project" value="InterPro"/>
</dbReference>
<evidence type="ECO:0000256" key="6">
    <source>
        <dbReference type="ARBA" id="ARBA00012314"/>
    </source>
</evidence>
<dbReference type="PANTHER" id="PTHR42821:SF3">
    <property type="entry name" value="CATALASE B"/>
    <property type="match status" value="1"/>
</dbReference>
<evidence type="ECO:0000256" key="17">
    <source>
        <dbReference type="ARBA" id="ARBA00049254"/>
    </source>
</evidence>
<comment type="similarity">
    <text evidence="5">Belongs to the SLC29A/ENT transporter (TC 2.A.57) family.</text>
</comment>
<dbReference type="InterPro" id="IPR018028">
    <property type="entry name" value="Catalase"/>
</dbReference>
<dbReference type="InterPro" id="IPR024712">
    <property type="entry name" value="Catalase_clade2"/>
</dbReference>
<dbReference type="InterPro" id="IPR036259">
    <property type="entry name" value="MFS_trans_sf"/>
</dbReference>
<keyword evidence="20" id="KW-0732">Signal</keyword>
<evidence type="ECO:0000256" key="12">
    <source>
        <dbReference type="ARBA" id="ARBA00022989"/>
    </source>
</evidence>
<evidence type="ECO:0000256" key="8">
    <source>
        <dbReference type="ARBA" id="ARBA00022559"/>
    </source>
</evidence>
<dbReference type="PROSITE" id="PS51402">
    <property type="entry name" value="CATALASE_3"/>
    <property type="match status" value="1"/>
</dbReference>
<feature type="transmembrane region" description="Helical" evidence="19">
    <location>
        <begin position="869"/>
        <end position="887"/>
    </location>
</feature>
<evidence type="ECO:0000313" key="23">
    <source>
        <dbReference type="Proteomes" id="UP001321749"/>
    </source>
</evidence>
<evidence type="ECO:0000256" key="1">
    <source>
        <dbReference type="ARBA" id="ARBA00001971"/>
    </source>
</evidence>
<dbReference type="InterPro" id="IPR029062">
    <property type="entry name" value="Class_I_gatase-like"/>
</dbReference>
<dbReference type="GO" id="GO:0004096">
    <property type="term" value="F:catalase activity"/>
    <property type="evidence" value="ECO:0007669"/>
    <property type="project" value="UniProtKB-EC"/>
</dbReference>
<dbReference type="Gene3D" id="2.40.180.10">
    <property type="entry name" value="Catalase core domain"/>
    <property type="match status" value="1"/>
</dbReference>
<evidence type="ECO:0000256" key="3">
    <source>
        <dbReference type="ARBA" id="ARBA00004141"/>
    </source>
</evidence>